<keyword evidence="11" id="KW-1185">Reference proteome</keyword>
<evidence type="ECO:0000313" key="11">
    <source>
        <dbReference type="Proteomes" id="UP000686327"/>
    </source>
</evidence>
<proteinExistence type="predicted"/>
<evidence type="ECO:0000256" key="2">
    <source>
        <dbReference type="ARBA" id="ARBA00022448"/>
    </source>
</evidence>
<dbReference type="CDD" id="cd03258">
    <property type="entry name" value="ABC_MetN_methionine_transporter"/>
    <property type="match status" value="1"/>
</dbReference>
<dbReference type="InterPro" id="IPR018449">
    <property type="entry name" value="NIL_domain"/>
</dbReference>
<evidence type="ECO:0000256" key="6">
    <source>
        <dbReference type="ARBA" id="ARBA00022967"/>
    </source>
</evidence>
<organism evidence="10 11">
    <name type="scientific">Cedecea davisae</name>
    <dbReference type="NCBI Taxonomy" id="158484"/>
    <lineage>
        <taxon>Bacteria</taxon>
        <taxon>Pseudomonadati</taxon>
        <taxon>Pseudomonadota</taxon>
        <taxon>Gammaproteobacteria</taxon>
        <taxon>Enterobacterales</taxon>
        <taxon>Enterobacteriaceae</taxon>
        <taxon>Cedecea</taxon>
    </lineage>
</organism>
<keyword evidence="8" id="KW-0472">Membrane</keyword>
<dbReference type="GO" id="GO:0005524">
    <property type="term" value="F:ATP binding"/>
    <property type="evidence" value="ECO:0007669"/>
    <property type="project" value="UniProtKB-KW"/>
</dbReference>
<dbReference type="Pfam" id="PF09383">
    <property type="entry name" value="NIL"/>
    <property type="match status" value="1"/>
</dbReference>
<keyword evidence="2" id="KW-0813">Transport</keyword>
<evidence type="ECO:0000256" key="4">
    <source>
        <dbReference type="ARBA" id="ARBA00022741"/>
    </source>
</evidence>
<dbReference type="SMART" id="SM00930">
    <property type="entry name" value="NIL"/>
    <property type="match status" value="1"/>
</dbReference>
<dbReference type="Pfam" id="PF00005">
    <property type="entry name" value="ABC_tran"/>
    <property type="match status" value="1"/>
</dbReference>
<protein>
    <submittedName>
        <fullName evidence="10">Methionine ABC transporter ATP-binding protein</fullName>
    </submittedName>
</protein>
<gene>
    <name evidence="10" type="ORF">KC222_16160</name>
</gene>
<evidence type="ECO:0000256" key="1">
    <source>
        <dbReference type="ARBA" id="ARBA00004417"/>
    </source>
</evidence>
<keyword evidence="5 10" id="KW-0067">ATP-binding</keyword>
<dbReference type="RefSeq" id="WP_216376513.1">
    <property type="nucleotide sequence ID" value="NZ_JAGRYT010000003.1"/>
</dbReference>
<sequence length="340" mass="37110">MIVLSGVSKIFSGKNGDITAVENISLTVEKGQIYGIIGYSGAGKSTLIRLLNGLEAPSSGSIFIAGQDIANASSEALRQARLKVSMVFQHFNLLWSRTVAENIAFPMQIAGVNKRQIKQRVGELVKLVGLEGREDAYPSQLSGGQKQRVGIARALANNPEVLLCDEATSALDPQTTDAILDLLLDINRQLKLTIVLITHEMHVVRKICQRVAVMENGKIVEEGAVLDVFTHPQQPITQTFVRQVSHHGEGGSPFNPQWVQGLSGSILKLIFPGGQAQQPVVAEVIQHFNLALNILHGKITQTVDGSFGELYVHFEEASQLDNIVQYLNQKRVETEVIQHA</sequence>
<dbReference type="InterPro" id="IPR050086">
    <property type="entry name" value="MetN_ABC_transporter-like"/>
</dbReference>
<dbReference type="PROSITE" id="PS50893">
    <property type="entry name" value="ABC_TRANSPORTER_2"/>
    <property type="match status" value="1"/>
</dbReference>
<keyword evidence="6" id="KW-1278">Translocase</keyword>
<dbReference type="SMART" id="SM00382">
    <property type="entry name" value="AAA"/>
    <property type="match status" value="1"/>
</dbReference>
<keyword evidence="7" id="KW-0029">Amino-acid transport</keyword>
<evidence type="ECO:0000313" key="10">
    <source>
        <dbReference type="EMBL" id="MBU4683540.1"/>
    </source>
</evidence>
<dbReference type="Proteomes" id="UP000686327">
    <property type="component" value="Unassembled WGS sequence"/>
</dbReference>
<dbReference type="PROSITE" id="PS00211">
    <property type="entry name" value="ABC_TRANSPORTER_1"/>
    <property type="match status" value="1"/>
</dbReference>
<keyword evidence="3" id="KW-1003">Cell membrane</keyword>
<feature type="domain" description="ABC transporter" evidence="9">
    <location>
        <begin position="2"/>
        <end position="241"/>
    </location>
</feature>
<evidence type="ECO:0000256" key="3">
    <source>
        <dbReference type="ARBA" id="ARBA00022475"/>
    </source>
</evidence>
<accession>A0ABS6DJZ6</accession>
<keyword evidence="4" id="KW-0547">Nucleotide-binding</keyword>
<evidence type="ECO:0000256" key="5">
    <source>
        <dbReference type="ARBA" id="ARBA00022840"/>
    </source>
</evidence>
<comment type="subcellular location">
    <subcellularLocation>
        <location evidence="1">Cell inner membrane</location>
        <topology evidence="1">Peripheral membrane protein</topology>
    </subcellularLocation>
</comment>
<evidence type="ECO:0000259" key="9">
    <source>
        <dbReference type="PROSITE" id="PS50893"/>
    </source>
</evidence>
<dbReference type="InterPro" id="IPR017871">
    <property type="entry name" value="ABC_transporter-like_CS"/>
</dbReference>
<name>A0ABS6DJZ6_9ENTR</name>
<dbReference type="PANTHER" id="PTHR43166">
    <property type="entry name" value="AMINO ACID IMPORT ATP-BINDING PROTEIN"/>
    <property type="match status" value="1"/>
</dbReference>
<dbReference type="InterPro" id="IPR003439">
    <property type="entry name" value="ABC_transporter-like_ATP-bd"/>
</dbReference>
<reference evidence="11" key="1">
    <citation type="submission" date="2023-07" db="EMBL/GenBank/DDBJ databases">
        <title>Cedecea davisae an AmpC producer and its therapeutic implications.</title>
        <authorList>
            <person name="Notter J."/>
        </authorList>
    </citation>
    <scope>NUCLEOTIDE SEQUENCE [LARGE SCALE GENOMIC DNA]</scope>
    <source>
        <strain evidence="11">1</strain>
    </source>
</reference>
<evidence type="ECO:0000256" key="7">
    <source>
        <dbReference type="ARBA" id="ARBA00022970"/>
    </source>
</evidence>
<dbReference type="InterPro" id="IPR041701">
    <property type="entry name" value="MetN_ABC"/>
</dbReference>
<dbReference type="PANTHER" id="PTHR43166:SF36">
    <property type="entry name" value="METHIONINE IMPORT ATP-BINDING PROTEIN METN 2"/>
    <property type="match status" value="1"/>
</dbReference>
<dbReference type="EMBL" id="JAGRYU010000030">
    <property type="protein sequence ID" value="MBU4683540.1"/>
    <property type="molecule type" value="Genomic_DNA"/>
</dbReference>
<comment type="caution">
    <text evidence="10">The sequence shown here is derived from an EMBL/GenBank/DDBJ whole genome shotgun (WGS) entry which is preliminary data.</text>
</comment>
<evidence type="ECO:0000256" key="8">
    <source>
        <dbReference type="ARBA" id="ARBA00023136"/>
    </source>
</evidence>
<dbReference type="InterPro" id="IPR003593">
    <property type="entry name" value="AAA+_ATPase"/>
</dbReference>